<evidence type="ECO:0000313" key="2">
    <source>
        <dbReference type="Proteomes" id="UP001151760"/>
    </source>
</evidence>
<organism evidence="1 2">
    <name type="scientific">Tanacetum coccineum</name>
    <dbReference type="NCBI Taxonomy" id="301880"/>
    <lineage>
        <taxon>Eukaryota</taxon>
        <taxon>Viridiplantae</taxon>
        <taxon>Streptophyta</taxon>
        <taxon>Embryophyta</taxon>
        <taxon>Tracheophyta</taxon>
        <taxon>Spermatophyta</taxon>
        <taxon>Magnoliopsida</taxon>
        <taxon>eudicotyledons</taxon>
        <taxon>Gunneridae</taxon>
        <taxon>Pentapetalae</taxon>
        <taxon>asterids</taxon>
        <taxon>campanulids</taxon>
        <taxon>Asterales</taxon>
        <taxon>Asteraceae</taxon>
        <taxon>Asteroideae</taxon>
        <taxon>Anthemideae</taxon>
        <taxon>Anthemidinae</taxon>
        <taxon>Tanacetum</taxon>
    </lineage>
</organism>
<protein>
    <submittedName>
        <fullName evidence="1">Uncharacterized protein</fullName>
    </submittedName>
</protein>
<dbReference type="EMBL" id="BQNB010011888">
    <property type="protein sequence ID" value="GJS96462.1"/>
    <property type="molecule type" value="Genomic_DNA"/>
</dbReference>
<evidence type="ECO:0000313" key="1">
    <source>
        <dbReference type="EMBL" id="GJS96462.1"/>
    </source>
</evidence>
<reference evidence="1" key="2">
    <citation type="submission" date="2022-01" db="EMBL/GenBank/DDBJ databases">
        <authorList>
            <person name="Yamashiro T."/>
            <person name="Shiraishi A."/>
            <person name="Satake H."/>
            <person name="Nakayama K."/>
        </authorList>
    </citation>
    <scope>NUCLEOTIDE SEQUENCE</scope>
</reference>
<dbReference type="Proteomes" id="UP001151760">
    <property type="component" value="Unassembled WGS sequence"/>
</dbReference>
<accession>A0ABQ5A5M9</accession>
<keyword evidence="2" id="KW-1185">Reference proteome</keyword>
<name>A0ABQ5A5M9_9ASTR</name>
<gene>
    <name evidence="1" type="ORF">Tco_0803430</name>
</gene>
<proteinExistence type="predicted"/>
<sequence>MSVVSVQIEKKSSYGYLKEIVVRRADQKLYKFKKGDILDLHLNDIEDILLLIDQNKFFNLEGDVIVDFVTALKMFTRGIIIKNGVKDVQLEPYTPNFDPPRVIYEDKNKKKRLMCVDEINKFCDSTLQLVHNILHERLLNFKFGYNKGMPSREWTKKDKRRTGIMMNKIDDQLLKRRIIRSLELLVGGRKIDTDKQLLQRTLLPRMCKTLLNIDARMQGGNFGKENNKVVKVRKGVKVRMGIMQTKTELTLEQTQQVVSHEVLVSIEGVEE</sequence>
<comment type="caution">
    <text evidence="1">The sequence shown here is derived from an EMBL/GenBank/DDBJ whole genome shotgun (WGS) entry which is preliminary data.</text>
</comment>
<reference evidence="1" key="1">
    <citation type="journal article" date="2022" name="Int. J. Mol. Sci.">
        <title>Draft Genome of Tanacetum Coccineum: Genomic Comparison of Closely Related Tanacetum-Family Plants.</title>
        <authorList>
            <person name="Yamashiro T."/>
            <person name="Shiraishi A."/>
            <person name="Nakayama K."/>
            <person name="Satake H."/>
        </authorList>
    </citation>
    <scope>NUCLEOTIDE SEQUENCE</scope>
</reference>